<evidence type="ECO:0000313" key="4">
    <source>
        <dbReference type="WBParaSite" id="maker-uti_cns_0019325-snap-gene-0.2-mRNA-1"/>
    </source>
</evidence>
<reference evidence="4" key="1">
    <citation type="submission" date="2016-11" db="UniProtKB">
        <authorList>
            <consortium name="WormBaseParasite"/>
        </authorList>
    </citation>
    <scope>IDENTIFICATION</scope>
</reference>
<feature type="transmembrane region" description="Helical" evidence="2">
    <location>
        <begin position="218"/>
        <end position="235"/>
    </location>
</feature>
<feature type="transmembrane region" description="Helical" evidence="2">
    <location>
        <begin position="145"/>
        <end position="167"/>
    </location>
</feature>
<feature type="region of interest" description="Disordered" evidence="1">
    <location>
        <begin position="252"/>
        <end position="274"/>
    </location>
</feature>
<organism evidence="3 4">
    <name type="scientific">Macrostomum lignano</name>
    <dbReference type="NCBI Taxonomy" id="282301"/>
    <lineage>
        <taxon>Eukaryota</taxon>
        <taxon>Metazoa</taxon>
        <taxon>Spiralia</taxon>
        <taxon>Lophotrochozoa</taxon>
        <taxon>Platyhelminthes</taxon>
        <taxon>Rhabditophora</taxon>
        <taxon>Macrostomorpha</taxon>
        <taxon>Macrostomida</taxon>
        <taxon>Macrostomidae</taxon>
        <taxon>Macrostomum</taxon>
    </lineage>
</organism>
<dbReference type="Proteomes" id="UP000095280">
    <property type="component" value="Unplaced"/>
</dbReference>
<evidence type="ECO:0000313" key="3">
    <source>
        <dbReference type="Proteomes" id="UP000095280"/>
    </source>
</evidence>
<feature type="transmembrane region" description="Helical" evidence="2">
    <location>
        <begin position="187"/>
        <end position="211"/>
    </location>
</feature>
<dbReference type="InterPro" id="IPR036534">
    <property type="entry name" value="GAR_dom_sf"/>
</dbReference>
<evidence type="ECO:0000256" key="2">
    <source>
        <dbReference type="SAM" id="Phobius"/>
    </source>
</evidence>
<dbReference type="WBParaSite" id="maker-uti_cns_0019325-snap-gene-0.2-mRNA-1">
    <property type="protein sequence ID" value="maker-uti_cns_0019325-snap-gene-0.2-mRNA-1"/>
    <property type="gene ID" value="maker-uti_cns_0019325-snap-gene-0.2"/>
</dbReference>
<name>A0A1I8IX51_9PLAT</name>
<dbReference type="SUPFAM" id="SSF143575">
    <property type="entry name" value="GAS2 domain-like"/>
    <property type="match status" value="1"/>
</dbReference>
<keyword evidence="2" id="KW-0472">Membrane</keyword>
<keyword evidence="2" id="KW-1133">Transmembrane helix</keyword>
<keyword evidence="3" id="KW-1185">Reference proteome</keyword>
<accession>A0A1I8IX51</accession>
<sequence>AVSSICGVSYSAAGDQGENGHPRCGYGRAAGQEALGGVVVASAVQEHLHQDQDACGAASVFNGARIALGQGGPSVLHPASRSPVSVLSDWPAMRDCPIECAVKRRRKISIARPKELPGPPAEARMTNAGNSAELSMAAFSEKHTLLRASVILTCIGFVCYLQFPVLGCSDPPSLLTSSLCHAASGKAHQAFGIITLLLFYALVVILVLYVFVEEASNYNILAFVCFLGGPGRHLLGSVGHPAAGLLHPGHQRGLTQGLHRHRHSQQATGTQHTQKLLTSNERGDEEGNQHGQLLGFIHKDVGRHHDDGGNIEQASTATAWPPAPPQKKLVYSSRQKPITLKKKASFSHLKQKMPDIREMIEQIRQCEAILAADGASGKTVGLSRRLLAKADRLSSLRRARPASVASLHRNNNKCCNGVGGRNGNMMADAALMEALVDSHNTSADDFNREGSIDPTVETGSPIDDADFDEGDCGGAGMKYPKHQDYCLCHKRKCKKCGCLCPCSEHACPGCGYSSRVVMTMRAVDGLKEIANAQKARFRNGRMATIGRCRPAASGESGAGSPGGECSHAVMVRVGGGFVPLVEYLKSHNKVVLSKFTRGDGSAFLSPWRPYYAGPLRKGRPRGIRYVDSTRVKRSPLLVNFLHKPRSHSLVIAVPGAEHELLHVRVRSLSYRPDPELSVRVPRQQFNSQSVQQCIEFGEILSARKAGRNVRVGGRSEKLKQNLQAESQSLRCCQTNFTVASVTSLSVDHAMPLFTLWSLQSCSTIIASSRSPNFKKVSALSASRAERAQSGRRLIWARSVPRVSQLPSWELNCSRLESLCNKQLALHCIEAPQETLLQKCGAHPELLACLIRRSRVHHVTGRRGHIVAELDIGFAIQTGQTVAPALGVAANNVDSTVYPALQNVLQSISNCTLQGGSGLHKTGPVPVFRRNLYRRRTRDSEKTGVCPGLEQRVHHLVVAIFGRDVHCVERRNAISNWNVNIGLSLNEELNDLVMSVLGRHEQRRTALRIGAIQFSSGCEECLDDYVVAMPRCGVQRRNIGCVLGVQICTSFDQAADDAQVTILSGYVHCRAAHFCTEIDIGLRIKERGHHFFKFHCQVMAILRGDIQWRAAFAIWLINIGLCFDEQANDVMVAMSRGSQQGRNPIGIGQKSVCLNLQKRLHNFPVTVLSCQVQGRRAARGVLLVDICALLDERSHYFKIDVGTGLDEKVDDFQVTLLRSGVQWGVAVLILNIDIRLSLDEQSHNFAAATLRSQVQRSLAQVHCHIDIRLRLDQDVHHCYLPSQAGEMQRWTNNDIKNQSCATPLFPADFPELLPAAAGSACFQFRLETLMMPPSCFVGGCFVSSPALSFDGLCAIFAGCLAGLITTWLLADLRRVECRSSELVPNHSRVSCSSELVPNHSRVSCSSELVPNHSRVSCSSELVPNHSRVSCSSELVPNHSRVSCSSELVPNHSRVSCSSELVPNHSRVSCSSELVPNHSRVSCSSELVPNHSRVSCSSELVPNHSRVSCSSELVPNHS</sequence>
<dbReference type="GO" id="GO:0008017">
    <property type="term" value="F:microtubule binding"/>
    <property type="evidence" value="ECO:0007669"/>
    <property type="project" value="InterPro"/>
</dbReference>
<protein>
    <submittedName>
        <fullName evidence="4">CRC domain-containing protein</fullName>
    </submittedName>
</protein>
<proteinExistence type="predicted"/>
<keyword evidence="2" id="KW-0812">Transmembrane</keyword>
<feature type="compositionally biased region" description="Polar residues" evidence="1">
    <location>
        <begin position="265"/>
        <end position="274"/>
    </location>
</feature>
<evidence type="ECO:0000256" key="1">
    <source>
        <dbReference type="SAM" id="MobiDB-lite"/>
    </source>
</evidence>